<dbReference type="PIRSF" id="PIRSF006232">
    <property type="entry name" value="Pirin"/>
    <property type="match status" value="1"/>
</dbReference>
<protein>
    <submittedName>
        <fullName evidence="6">Pirin</fullName>
    </submittedName>
</protein>
<dbReference type="Pfam" id="PF02678">
    <property type="entry name" value="Pirin"/>
    <property type="match status" value="1"/>
</dbReference>
<feature type="binding site" evidence="2">
    <location>
        <position position="59"/>
    </location>
    <ligand>
        <name>Fe cation</name>
        <dbReference type="ChEBI" id="CHEBI:24875"/>
    </ligand>
</feature>
<keyword evidence="7" id="KW-1185">Reference proteome</keyword>
<dbReference type="InterPro" id="IPR011051">
    <property type="entry name" value="RmlC_Cupin_sf"/>
</dbReference>
<evidence type="ECO:0000313" key="7">
    <source>
        <dbReference type="Proteomes" id="UP000053718"/>
    </source>
</evidence>
<reference evidence="6 7" key="1">
    <citation type="submission" date="2014-06" db="EMBL/GenBank/DDBJ databases">
        <title>Draft genome sequence of Idiomarina sp. MCCC 1A10513.</title>
        <authorList>
            <person name="Du J."/>
            <person name="Lai Q."/>
            <person name="Shao Z."/>
        </authorList>
    </citation>
    <scope>NUCLEOTIDE SEQUENCE [LARGE SCALE GENOMIC DNA]</scope>
    <source>
        <strain evidence="6 7">MCCC 1A10513</strain>
    </source>
</reference>
<dbReference type="eggNOG" id="COG1741">
    <property type="taxonomic scope" value="Bacteria"/>
</dbReference>
<dbReference type="PANTHER" id="PTHR13903:SF8">
    <property type="entry name" value="PIRIN"/>
    <property type="match status" value="1"/>
</dbReference>
<dbReference type="InterPro" id="IPR008778">
    <property type="entry name" value="Pirin_C_dom"/>
</dbReference>
<gene>
    <name evidence="6" type="ORF">IDAT_00400</name>
</gene>
<dbReference type="CDD" id="cd02909">
    <property type="entry name" value="cupin_pirin_N"/>
    <property type="match status" value="1"/>
</dbReference>
<feature type="binding site" evidence="2">
    <location>
        <position position="101"/>
    </location>
    <ligand>
        <name>Fe cation</name>
        <dbReference type="ChEBI" id="CHEBI:24875"/>
    </ligand>
</feature>
<keyword evidence="2" id="KW-0479">Metal-binding</keyword>
<accession>A0A094JAJ3</accession>
<sequence>MSSILSRHRGMPAQDGAGVKLTRVINQPSLRYQDPFLMLDEFRSDNPNDYIAGFPPHPHRGFVTLTYMLAGCMEHKDSVGNTGLVEAGGAQWMKAARGIIHAEMPKQEDGLMWGFQLWINLPAKEKMSPAAWADHPADKIPEVDVQGVTVRVVAGEFKHGEQTASGPIQQAEQQFQMLDLRFAADTAIELPAGQQQTRLAYVYQGTVTLNGETVERGELVRLDNNGVLQLQAASEAGMLVLAGQPIGEPVAQYGPFVMNSQQEIEQAIRDYQSGKLTA</sequence>
<evidence type="ECO:0000259" key="4">
    <source>
        <dbReference type="Pfam" id="PF02678"/>
    </source>
</evidence>
<dbReference type="PANTHER" id="PTHR13903">
    <property type="entry name" value="PIRIN-RELATED"/>
    <property type="match status" value="1"/>
</dbReference>
<evidence type="ECO:0000259" key="5">
    <source>
        <dbReference type="Pfam" id="PF05726"/>
    </source>
</evidence>
<dbReference type="EMBL" id="JPIN01000001">
    <property type="protein sequence ID" value="KFZ29606.1"/>
    <property type="molecule type" value="Genomic_DNA"/>
</dbReference>
<dbReference type="OrthoDB" id="9780903at2"/>
<feature type="domain" description="Pirin N-terminal" evidence="4">
    <location>
        <begin position="19"/>
        <end position="119"/>
    </location>
</feature>
<comment type="caution">
    <text evidence="6">The sequence shown here is derived from an EMBL/GenBank/DDBJ whole genome shotgun (WGS) entry which is preliminary data.</text>
</comment>
<feature type="domain" description="Pirin C-terminal" evidence="5">
    <location>
        <begin position="177"/>
        <end position="276"/>
    </location>
</feature>
<dbReference type="InterPro" id="IPR014710">
    <property type="entry name" value="RmlC-like_jellyroll"/>
</dbReference>
<dbReference type="RefSeq" id="WP_034729100.1">
    <property type="nucleotide sequence ID" value="NZ_JPIN01000001.1"/>
</dbReference>
<keyword evidence="2" id="KW-0408">Iron</keyword>
<feature type="binding site" evidence="2">
    <location>
        <position position="57"/>
    </location>
    <ligand>
        <name>Fe cation</name>
        <dbReference type="ChEBI" id="CHEBI:24875"/>
    </ligand>
</feature>
<feature type="binding site" evidence="2">
    <location>
        <position position="103"/>
    </location>
    <ligand>
        <name>Fe cation</name>
        <dbReference type="ChEBI" id="CHEBI:24875"/>
    </ligand>
</feature>
<dbReference type="SUPFAM" id="SSF51182">
    <property type="entry name" value="RmlC-like cupins"/>
    <property type="match status" value="1"/>
</dbReference>
<dbReference type="InterPro" id="IPR012093">
    <property type="entry name" value="Pirin"/>
</dbReference>
<evidence type="ECO:0000256" key="3">
    <source>
        <dbReference type="RuleBase" id="RU003457"/>
    </source>
</evidence>
<dbReference type="Gene3D" id="2.60.120.10">
    <property type="entry name" value="Jelly Rolls"/>
    <property type="match status" value="2"/>
</dbReference>
<organism evidence="6 7">
    <name type="scientific">Pseudidiomarina atlantica</name>
    <dbReference type="NCBI Taxonomy" id="1517416"/>
    <lineage>
        <taxon>Bacteria</taxon>
        <taxon>Pseudomonadati</taxon>
        <taxon>Pseudomonadota</taxon>
        <taxon>Gammaproteobacteria</taxon>
        <taxon>Alteromonadales</taxon>
        <taxon>Idiomarinaceae</taxon>
        <taxon>Pseudidiomarina</taxon>
    </lineage>
</organism>
<proteinExistence type="inferred from homology"/>
<evidence type="ECO:0000256" key="1">
    <source>
        <dbReference type="ARBA" id="ARBA00008416"/>
    </source>
</evidence>
<dbReference type="CDD" id="cd02247">
    <property type="entry name" value="cupin_pirin_C"/>
    <property type="match status" value="1"/>
</dbReference>
<dbReference type="Pfam" id="PF05726">
    <property type="entry name" value="Pirin_C"/>
    <property type="match status" value="1"/>
</dbReference>
<evidence type="ECO:0000313" key="6">
    <source>
        <dbReference type="EMBL" id="KFZ29606.1"/>
    </source>
</evidence>
<comment type="cofactor">
    <cofactor evidence="2">
        <name>Fe cation</name>
        <dbReference type="ChEBI" id="CHEBI:24875"/>
    </cofactor>
    <text evidence="2">Binds 1 Fe cation per subunit.</text>
</comment>
<evidence type="ECO:0000256" key="2">
    <source>
        <dbReference type="PIRSR" id="PIRSR006232-1"/>
    </source>
</evidence>
<name>A0A094JAJ3_9GAMM</name>
<dbReference type="STRING" id="1517416.IDAT_00400"/>
<dbReference type="Proteomes" id="UP000053718">
    <property type="component" value="Unassembled WGS sequence"/>
</dbReference>
<dbReference type="InterPro" id="IPR003829">
    <property type="entry name" value="Pirin_N_dom"/>
</dbReference>
<dbReference type="AlphaFoldDB" id="A0A094JAJ3"/>
<dbReference type="GO" id="GO:0046872">
    <property type="term" value="F:metal ion binding"/>
    <property type="evidence" value="ECO:0007669"/>
    <property type="project" value="UniProtKB-KW"/>
</dbReference>
<comment type="similarity">
    <text evidence="1 3">Belongs to the pirin family.</text>
</comment>